<keyword evidence="8" id="KW-0012">Acyltransferase</keyword>
<dbReference type="PANTHER" id="PTHR20661">
    <property type="entry name" value="PHOSPHATIDYLINOSITOL-GLYCAN BIOSYNTHESIS CLASS W PROTEIN"/>
    <property type="match status" value="1"/>
</dbReference>
<comment type="caution">
    <text evidence="10">The sequence shown here is derived from an EMBL/GenBank/DDBJ whole genome shotgun (WGS) entry which is preliminary data.</text>
</comment>
<dbReference type="GeneID" id="30191264"/>
<evidence type="ECO:0000256" key="2">
    <source>
        <dbReference type="ARBA" id="ARBA00004687"/>
    </source>
</evidence>
<feature type="transmembrane region" description="Helical" evidence="8">
    <location>
        <begin position="222"/>
        <end position="243"/>
    </location>
</feature>
<dbReference type="GO" id="GO:0006506">
    <property type="term" value="P:GPI anchor biosynthetic process"/>
    <property type="evidence" value="ECO:0007669"/>
    <property type="project" value="UniProtKB-UniPathway"/>
</dbReference>
<dbReference type="PANTHER" id="PTHR20661:SF0">
    <property type="entry name" value="PHOSPHATIDYLINOSITOL-GLYCAN BIOSYNTHESIS CLASS W PROTEIN"/>
    <property type="match status" value="1"/>
</dbReference>
<organism evidence="10 11">
    <name type="scientific">Cryptococcus wingfieldii CBS 7118</name>
    <dbReference type="NCBI Taxonomy" id="1295528"/>
    <lineage>
        <taxon>Eukaryota</taxon>
        <taxon>Fungi</taxon>
        <taxon>Dikarya</taxon>
        <taxon>Basidiomycota</taxon>
        <taxon>Agaricomycotina</taxon>
        <taxon>Tremellomycetes</taxon>
        <taxon>Tremellales</taxon>
        <taxon>Cryptococcaceae</taxon>
        <taxon>Cryptococcus</taxon>
    </lineage>
</organism>
<evidence type="ECO:0000256" key="6">
    <source>
        <dbReference type="ARBA" id="ARBA00022989"/>
    </source>
</evidence>
<keyword evidence="11" id="KW-1185">Reference proteome</keyword>
<feature type="transmembrane region" description="Helical" evidence="8">
    <location>
        <begin position="540"/>
        <end position="559"/>
    </location>
</feature>
<feature type="transmembrane region" description="Helical" evidence="8">
    <location>
        <begin position="497"/>
        <end position="519"/>
    </location>
</feature>
<proteinExistence type="inferred from homology"/>
<feature type="transmembrane region" description="Helical" evidence="8">
    <location>
        <begin position="463"/>
        <end position="485"/>
    </location>
</feature>
<keyword evidence="5 8" id="KW-0812">Transmembrane</keyword>
<evidence type="ECO:0000256" key="3">
    <source>
        <dbReference type="ARBA" id="ARBA00007559"/>
    </source>
</evidence>
<dbReference type="GO" id="GO:0005789">
    <property type="term" value="C:endoplasmic reticulum membrane"/>
    <property type="evidence" value="ECO:0007669"/>
    <property type="project" value="UniProtKB-SubCell"/>
</dbReference>
<feature type="region of interest" description="Disordered" evidence="9">
    <location>
        <begin position="104"/>
        <end position="129"/>
    </location>
</feature>
<sequence length="599" mass="65068">MADYKAAKEAFVSDNLGASVSSINAVSLPALATYAIWITLSPHPTRSGFASNYLLNALPILLGVTVFATSPIIYTCALILLALLFHTKSQSSLKQSTKQLKSKGQWLDESDSDEEAAEPASASGSTTVSPVRLPSQVAFSSGVLLSPESAPPISPGFPAGSAQEDPLGIMGVNRRRSLQPGGEGYAFDPLLKGRISPVPLRLGKPRKRKVEEKEETGAKTRLPFLTVYRAHMMLMTVICILAVDFEVFPRWQGKCEQFGTSLMDVGVGSFVFSLGLISTKTLSPPPPAPLPTSPAMNSFALNTTPSSMTSIITSLRKSAPILVLGFLRLIMVKGSDYPEHVTEYGVHWNFFFTLALVPVLAVGVRPLTRWLKWSWIGVIVSLSHQAVLHHYVQDFVLSPVRSNLLLANKEGLASLPGYLAIFLLGLATGDHVLRLSLPPRGRTVSENEEEHEQSHMERKTLDLIMELVGYSVGWWSLLVLWLFAGGEVSRQMANTPYVLWVAAYNTSFLLGYLLLSHFLPTQPTSSSSSSPSSVPPLLEAMNKNSLVIFLVANLLTGLVNVTMETMYVGKWVAMGVLGVYTAGVAWVGWALKGKRVQLT</sequence>
<dbReference type="AlphaFoldDB" id="A0A1E3JWW6"/>
<evidence type="ECO:0000256" key="5">
    <source>
        <dbReference type="ARBA" id="ARBA00022692"/>
    </source>
</evidence>
<dbReference type="InterPro" id="IPR009447">
    <property type="entry name" value="PIGW/GWT1"/>
</dbReference>
<dbReference type="Pfam" id="PF06423">
    <property type="entry name" value="GWT1"/>
    <property type="match status" value="2"/>
</dbReference>
<evidence type="ECO:0000256" key="4">
    <source>
        <dbReference type="ARBA" id="ARBA00022502"/>
    </source>
</evidence>
<evidence type="ECO:0000256" key="7">
    <source>
        <dbReference type="ARBA" id="ARBA00023136"/>
    </source>
</evidence>
<evidence type="ECO:0000256" key="8">
    <source>
        <dbReference type="RuleBase" id="RU280819"/>
    </source>
</evidence>
<comment type="subcellular location">
    <subcellularLocation>
        <location evidence="8">Endoplasmic reticulum membrane</location>
        <topology evidence="8">Multi-pass membrane protein</topology>
    </subcellularLocation>
    <subcellularLocation>
        <location evidence="1">Membrane</location>
        <topology evidence="1">Multi-pass membrane protein</topology>
    </subcellularLocation>
</comment>
<name>A0A1E3JWW6_9TREE</name>
<comment type="pathway">
    <text evidence="2 8">Glycolipid biosynthesis; glycosylphosphatidylinositol-anchor biosynthesis.</text>
</comment>
<feature type="transmembrane region" description="Helical" evidence="8">
    <location>
        <begin position="60"/>
        <end position="85"/>
    </location>
</feature>
<accession>A0A1E3JWW6</accession>
<dbReference type="GO" id="GO:0032216">
    <property type="term" value="F:glucosaminyl-phosphatidylinositol O-acyltransferase activity"/>
    <property type="evidence" value="ECO:0007669"/>
    <property type="project" value="TreeGrafter"/>
</dbReference>
<feature type="transmembrane region" description="Helical" evidence="8">
    <location>
        <begin position="571"/>
        <end position="591"/>
    </location>
</feature>
<comment type="function">
    <text evidence="8">A acetyltransferase, which acetylates the inositol ring of phosphatidylinositol during biosynthesis of GPI-anchor.</text>
</comment>
<evidence type="ECO:0000313" key="11">
    <source>
        <dbReference type="Proteomes" id="UP000094819"/>
    </source>
</evidence>
<gene>
    <name evidence="10" type="ORF">L198_02051</name>
</gene>
<dbReference type="RefSeq" id="XP_019034013.1">
    <property type="nucleotide sequence ID" value="XM_019174206.1"/>
</dbReference>
<dbReference type="OrthoDB" id="15270at2759"/>
<feature type="transmembrane region" description="Helical" evidence="8">
    <location>
        <begin position="346"/>
        <end position="364"/>
    </location>
</feature>
<keyword evidence="7 8" id="KW-0472">Membrane</keyword>
<keyword evidence="8" id="KW-0808">Transferase</keyword>
<keyword evidence="6 8" id="KW-1133">Transmembrane helix</keyword>
<comment type="similarity">
    <text evidence="3 8">Belongs to the PIGW family.</text>
</comment>
<feature type="compositionally biased region" description="Acidic residues" evidence="9">
    <location>
        <begin position="108"/>
        <end position="117"/>
    </location>
</feature>
<dbReference type="EC" id="2.3.-.-" evidence="8"/>
<evidence type="ECO:0000256" key="1">
    <source>
        <dbReference type="ARBA" id="ARBA00004141"/>
    </source>
</evidence>
<feature type="transmembrane region" description="Helical" evidence="8">
    <location>
        <begin position="21"/>
        <end position="40"/>
    </location>
</feature>
<dbReference type="Proteomes" id="UP000094819">
    <property type="component" value="Unassembled WGS sequence"/>
</dbReference>
<dbReference type="GO" id="GO:0072659">
    <property type="term" value="P:protein localization to plasma membrane"/>
    <property type="evidence" value="ECO:0007669"/>
    <property type="project" value="TreeGrafter"/>
</dbReference>
<protein>
    <recommendedName>
        <fullName evidence="8">GPI-anchored wall transfer protein</fullName>
        <ecNumber evidence="8">2.3.-.-</ecNumber>
    </recommendedName>
</protein>
<dbReference type="EMBL" id="AWGH01000004">
    <property type="protein sequence ID" value="ODO05358.1"/>
    <property type="molecule type" value="Genomic_DNA"/>
</dbReference>
<reference evidence="10 11" key="1">
    <citation type="submission" date="2016-06" db="EMBL/GenBank/DDBJ databases">
        <title>Evolution of pathogenesis and genome organization in the Tremellales.</title>
        <authorList>
            <person name="Cuomo C."/>
            <person name="Litvintseva A."/>
            <person name="Heitman J."/>
            <person name="Chen Y."/>
            <person name="Sun S."/>
            <person name="Springer D."/>
            <person name="Dromer F."/>
            <person name="Young S."/>
            <person name="Zeng Q."/>
            <person name="Chapman S."/>
            <person name="Gujja S."/>
            <person name="Saif S."/>
            <person name="Birren B."/>
        </authorList>
    </citation>
    <scope>NUCLEOTIDE SEQUENCE [LARGE SCALE GENOMIC DNA]</scope>
    <source>
        <strain evidence="10 11">CBS 7118</strain>
    </source>
</reference>
<dbReference type="UniPathway" id="UPA00196"/>
<keyword evidence="4 8" id="KW-0337">GPI-anchor biosynthesis</keyword>
<evidence type="ECO:0000256" key="9">
    <source>
        <dbReference type="SAM" id="MobiDB-lite"/>
    </source>
</evidence>
<keyword evidence="8" id="KW-0256">Endoplasmic reticulum</keyword>
<evidence type="ECO:0000313" key="10">
    <source>
        <dbReference type="EMBL" id="ODO05358.1"/>
    </source>
</evidence>
<feature type="transmembrane region" description="Helical" evidence="8">
    <location>
        <begin position="412"/>
        <end position="433"/>
    </location>
</feature>